<sequence length="487" mass="52569">MHNRRATLIAVSLLLSCWTFGCQTPPQPVKESGWEANAASAANAEPTPEVRTAQRGHQTGNAVVASAMETLVAAKENAGGGPLEKTPAPVVAVANVEANADLTEVPGPEASAADVARWLSTAHRQGKSGKWIQRKLNRSKPDELDKSRIYWTTGDYDGDGQGDLAAAFYAECKDIDCHGPGRWSVGVVWGSGGWSQLAKSERFAPEFIGPADMTGDEHPELIFTFEKCGAHTCYENLQVLSAHGQKQFRQVFRLGDEVKAGGARGLPQKVELVRSNDDQLPQLKVSGGLVGSAGAGNFQRVAHTMWAWDAKSQQFEHAATRWAPSDLRLHRFHDAVVALERGNLKSAKEDLDEVIRSDALRELPVDAKPDPNFAKTLRTQLGFTARFMLARIALQEGDSARADRIVEELEATAPKSPATEAARTLQSTWVETRSVPRACQAAAQLFPATAADDWVLDAVALGYNAPVKFTDDFDRGLCAGLVAPEGV</sequence>
<accession>A0A5B8Y0E5</accession>
<evidence type="ECO:0000313" key="3">
    <source>
        <dbReference type="EMBL" id="QDG49666.1"/>
    </source>
</evidence>
<dbReference type="SUPFAM" id="SSF69318">
    <property type="entry name" value="Integrin alpha N-terminal domain"/>
    <property type="match status" value="1"/>
</dbReference>
<reference evidence="3 4" key="1">
    <citation type="submission" date="2019-06" db="EMBL/GenBank/DDBJ databases">
        <title>Persicimonas caeni gen. nov., sp. nov., a predatory bacterium isolated from solar saltern.</title>
        <authorList>
            <person name="Wang S."/>
        </authorList>
    </citation>
    <scope>NUCLEOTIDE SEQUENCE [LARGE SCALE GENOMIC DNA]</scope>
    <source>
        <strain evidence="3 4">YN101</strain>
    </source>
</reference>
<evidence type="ECO:0000256" key="1">
    <source>
        <dbReference type="SAM" id="MobiDB-lite"/>
    </source>
</evidence>
<dbReference type="RefSeq" id="WP_141196163.1">
    <property type="nucleotide sequence ID" value="NZ_CP041186.1"/>
</dbReference>
<feature type="chain" id="PRO_5030106085" description="VCBS repeat-containing protein" evidence="2">
    <location>
        <begin position="22"/>
        <end position="487"/>
    </location>
</feature>
<proteinExistence type="predicted"/>
<name>A0A4Y6PMY1_PERCE</name>
<dbReference type="EMBL" id="CP041186">
    <property type="protein sequence ID" value="QDG49666.1"/>
    <property type="molecule type" value="Genomic_DNA"/>
</dbReference>
<dbReference type="Proteomes" id="UP000315995">
    <property type="component" value="Chromosome"/>
</dbReference>
<evidence type="ECO:0008006" key="5">
    <source>
        <dbReference type="Google" id="ProtNLM"/>
    </source>
</evidence>
<evidence type="ECO:0000313" key="4">
    <source>
        <dbReference type="Proteomes" id="UP000315995"/>
    </source>
</evidence>
<feature type="signal peptide" evidence="2">
    <location>
        <begin position="1"/>
        <end position="21"/>
    </location>
</feature>
<feature type="region of interest" description="Disordered" evidence="1">
    <location>
        <begin position="27"/>
        <end position="58"/>
    </location>
</feature>
<dbReference type="PROSITE" id="PS51257">
    <property type="entry name" value="PROKAR_LIPOPROTEIN"/>
    <property type="match status" value="1"/>
</dbReference>
<keyword evidence="4" id="KW-1185">Reference proteome</keyword>
<evidence type="ECO:0000256" key="2">
    <source>
        <dbReference type="SAM" id="SignalP"/>
    </source>
</evidence>
<gene>
    <name evidence="3" type="ORF">FIV42_02595</name>
</gene>
<dbReference type="AlphaFoldDB" id="A0A4Y6PMY1"/>
<keyword evidence="2" id="KW-0732">Signal</keyword>
<protein>
    <recommendedName>
        <fullName evidence="5">VCBS repeat-containing protein</fullName>
    </recommendedName>
</protein>
<organism evidence="3 4">
    <name type="scientific">Persicimonas caeni</name>
    <dbReference type="NCBI Taxonomy" id="2292766"/>
    <lineage>
        <taxon>Bacteria</taxon>
        <taxon>Deltaproteobacteria</taxon>
        <taxon>Bradymonadales</taxon>
        <taxon>Bradymonadaceae</taxon>
        <taxon>Persicimonas</taxon>
    </lineage>
</organism>
<accession>A0A4Y6PMY1</accession>
<dbReference type="InterPro" id="IPR028994">
    <property type="entry name" value="Integrin_alpha_N"/>
</dbReference>